<dbReference type="GO" id="GO:0008880">
    <property type="term" value="F:glucuronate isomerase activity"/>
    <property type="evidence" value="ECO:0007669"/>
    <property type="project" value="UniProtKB-UniRule"/>
</dbReference>
<evidence type="ECO:0000256" key="5">
    <source>
        <dbReference type="ARBA" id="ARBA00020555"/>
    </source>
</evidence>
<dbReference type="Gene3D" id="3.20.20.140">
    <property type="entry name" value="Metal-dependent hydrolases"/>
    <property type="match status" value="1"/>
</dbReference>
<comment type="catalytic activity">
    <reaction evidence="1 7">
        <text>D-glucuronate = D-fructuronate</text>
        <dbReference type="Rhea" id="RHEA:13049"/>
        <dbReference type="ChEBI" id="CHEBI:58720"/>
        <dbReference type="ChEBI" id="CHEBI:59863"/>
        <dbReference type="EC" id="5.3.1.12"/>
    </reaction>
</comment>
<evidence type="ECO:0000256" key="1">
    <source>
        <dbReference type="ARBA" id="ARBA00001165"/>
    </source>
</evidence>
<dbReference type="HAMAP" id="MF_00675">
    <property type="entry name" value="UxaC"/>
    <property type="match status" value="1"/>
</dbReference>
<name>A0AAE3AME4_9FIRM</name>
<dbReference type="PANTHER" id="PTHR30068">
    <property type="entry name" value="URONATE ISOMERASE"/>
    <property type="match status" value="1"/>
</dbReference>
<evidence type="ECO:0000313" key="8">
    <source>
        <dbReference type="EMBL" id="MCC2138011.1"/>
    </source>
</evidence>
<dbReference type="PANTHER" id="PTHR30068:SF4">
    <property type="entry name" value="URONATE ISOMERASE"/>
    <property type="match status" value="1"/>
</dbReference>
<dbReference type="InterPro" id="IPR003766">
    <property type="entry name" value="Uronate_isomerase"/>
</dbReference>
<keyword evidence="6 7" id="KW-0413">Isomerase</keyword>
<reference evidence="8" key="1">
    <citation type="submission" date="2021-10" db="EMBL/GenBank/DDBJ databases">
        <title>Anaerobic single-cell dispensing facilitates the cultivation of human gut bacteria.</title>
        <authorList>
            <person name="Afrizal A."/>
        </authorList>
    </citation>
    <scope>NUCLEOTIDE SEQUENCE</scope>
    <source>
        <strain evidence="8">CLA-AA-H250</strain>
    </source>
</reference>
<protein>
    <recommendedName>
        <fullName evidence="5 7">Uronate isomerase</fullName>
        <ecNumber evidence="4 7">5.3.1.12</ecNumber>
    </recommendedName>
    <alternativeName>
        <fullName evidence="7">Glucuronate isomerase</fullName>
    </alternativeName>
    <alternativeName>
        <fullName evidence="7">Uronic isomerase</fullName>
    </alternativeName>
</protein>
<dbReference type="GO" id="GO:0019698">
    <property type="term" value="P:D-galacturonate catabolic process"/>
    <property type="evidence" value="ECO:0007669"/>
    <property type="project" value="TreeGrafter"/>
</dbReference>
<organism evidence="8 9">
    <name type="scientific">Hominenteromicrobium mulieris</name>
    <dbReference type="NCBI Taxonomy" id="2885357"/>
    <lineage>
        <taxon>Bacteria</taxon>
        <taxon>Bacillati</taxon>
        <taxon>Bacillota</taxon>
        <taxon>Clostridia</taxon>
        <taxon>Eubacteriales</taxon>
        <taxon>Oscillospiraceae</taxon>
        <taxon>Hominenteromicrobium</taxon>
    </lineage>
</organism>
<dbReference type="EC" id="5.3.1.12" evidence="4 7"/>
<comment type="catalytic activity">
    <reaction evidence="7">
        <text>aldehydo-D-galacturonate = keto-D-tagaturonate</text>
        <dbReference type="Rhea" id="RHEA:27702"/>
        <dbReference type="ChEBI" id="CHEBI:12952"/>
        <dbReference type="ChEBI" id="CHEBI:17886"/>
    </reaction>
</comment>
<accession>A0AAE3AME4</accession>
<dbReference type="GO" id="GO:0042840">
    <property type="term" value="P:D-glucuronate catabolic process"/>
    <property type="evidence" value="ECO:0007669"/>
    <property type="project" value="TreeGrafter"/>
</dbReference>
<comment type="similarity">
    <text evidence="3 7">Belongs to the metallo-dependent hydrolases superfamily. Uronate isomerase family.</text>
</comment>
<comment type="caution">
    <text evidence="8">The sequence shown here is derived from an EMBL/GenBank/DDBJ whole genome shotgun (WGS) entry which is preliminary data.</text>
</comment>
<keyword evidence="9" id="KW-1185">Reference proteome</keyword>
<evidence type="ECO:0000256" key="6">
    <source>
        <dbReference type="ARBA" id="ARBA00023235"/>
    </source>
</evidence>
<dbReference type="InterPro" id="IPR032466">
    <property type="entry name" value="Metal_Hydrolase"/>
</dbReference>
<dbReference type="SUPFAM" id="SSF51556">
    <property type="entry name" value="Metallo-dependent hydrolases"/>
    <property type="match status" value="1"/>
</dbReference>
<dbReference type="Pfam" id="PF02614">
    <property type="entry name" value="UxaC"/>
    <property type="match status" value="1"/>
</dbReference>
<evidence type="ECO:0000256" key="2">
    <source>
        <dbReference type="ARBA" id="ARBA00004892"/>
    </source>
</evidence>
<dbReference type="AlphaFoldDB" id="A0AAE3AME4"/>
<evidence type="ECO:0000256" key="3">
    <source>
        <dbReference type="ARBA" id="ARBA00008397"/>
    </source>
</evidence>
<sequence>MRNDLFLKSDVAKNLYDAVRDLPIVDYHCHLSPKEILEDREFPDIAQIWLGGDHYKWRLMRACGVPEALITGDAAPREKFRAWAACLETAMGNPLYVWSHMELSMFFGIEDTLTAESADDIFDRANAYIREHHLSPRKLMLQSHVELVATTDDPADSLEYHKEIAKEKNFPVRVVPSFRTDAALNICRANYRDYALHLGEVCSFSVETLDDLKTALSKRLDFFCENGCRVSDIGIEGFPKKDKSCDAAETFKKALKGKTIPENEFRNFLFEMYVYLAHEYKAHNVTMQLHLNVKRNACTRLFEAVGPDAGGDCVGDPIPEHEVAALLDAMDRRDSLPHTILYTLEPSMYMALATTAGSFKGVVPGAAWWFCDHKRGMEEQLNIMAETGHLGQFTGMLTDSRSFLSYARHDYFRRVLCNRVAEELMDGTFLSEKAALKLLTDLCVENSRKLFSE</sequence>
<proteinExistence type="inferred from homology"/>
<evidence type="ECO:0000313" key="9">
    <source>
        <dbReference type="Proteomes" id="UP001199424"/>
    </source>
</evidence>
<comment type="pathway">
    <text evidence="2 7">Carbohydrate metabolism; pentose and glucuronate interconversion.</text>
</comment>
<dbReference type="EMBL" id="JAJEQC010000024">
    <property type="protein sequence ID" value="MCC2138011.1"/>
    <property type="molecule type" value="Genomic_DNA"/>
</dbReference>
<dbReference type="Proteomes" id="UP001199424">
    <property type="component" value="Unassembled WGS sequence"/>
</dbReference>
<gene>
    <name evidence="7 8" type="primary">uxaC</name>
    <name evidence="8" type="ORF">LKD31_13520</name>
</gene>
<dbReference type="NCBIfam" id="NF002794">
    <property type="entry name" value="PRK02925.1"/>
    <property type="match status" value="1"/>
</dbReference>
<evidence type="ECO:0000256" key="4">
    <source>
        <dbReference type="ARBA" id="ARBA00012546"/>
    </source>
</evidence>
<dbReference type="RefSeq" id="WP_308450120.1">
    <property type="nucleotide sequence ID" value="NZ_JAJEQC010000024.1"/>
</dbReference>
<evidence type="ECO:0000256" key="7">
    <source>
        <dbReference type="HAMAP-Rule" id="MF_00675"/>
    </source>
</evidence>
<dbReference type="Gene3D" id="1.10.2020.10">
    <property type="entry name" value="uronate isomerase, domain 2, chain A"/>
    <property type="match status" value="1"/>
</dbReference>